<feature type="compositionally biased region" description="Basic and acidic residues" evidence="1">
    <location>
        <begin position="51"/>
        <end position="62"/>
    </location>
</feature>
<protein>
    <submittedName>
        <fullName evidence="2">Uncharacterized protein</fullName>
    </submittedName>
</protein>
<evidence type="ECO:0000313" key="3">
    <source>
        <dbReference type="Proteomes" id="UP000826656"/>
    </source>
</evidence>
<evidence type="ECO:0000313" key="2">
    <source>
        <dbReference type="EMBL" id="KAH0748060.1"/>
    </source>
</evidence>
<dbReference type="Proteomes" id="UP000826656">
    <property type="component" value="Unassembled WGS sequence"/>
</dbReference>
<accession>A0ABQ7UHW1</accession>
<reference evidence="2 3" key="1">
    <citation type="journal article" date="2021" name="bioRxiv">
        <title>Chromosome-scale and haplotype-resolved genome assembly of a tetraploid potato cultivar.</title>
        <authorList>
            <person name="Sun H."/>
            <person name="Jiao W.-B."/>
            <person name="Krause K."/>
            <person name="Campoy J.A."/>
            <person name="Goel M."/>
            <person name="Folz-Donahue K."/>
            <person name="Kukat C."/>
            <person name="Huettel B."/>
            <person name="Schneeberger K."/>
        </authorList>
    </citation>
    <scope>NUCLEOTIDE SEQUENCE [LARGE SCALE GENOMIC DNA]</scope>
    <source>
        <strain evidence="2">SolTubOtavaFocal</strain>
        <tissue evidence="2">Leaves</tissue>
    </source>
</reference>
<organism evidence="2 3">
    <name type="scientific">Solanum tuberosum</name>
    <name type="common">Potato</name>
    <dbReference type="NCBI Taxonomy" id="4113"/>
    <lineage>
        <taxon>Eukaryota</taxon>
        <taxon>Viridiplantae</taxon>
        <taxon>Streptophyta</taxon>
        <taxon>Embryophyta</taxon>
        <taxon>Tracheophyta</taxon>
        <taxon>Spermatophyta</taxon>
        <taxon>Magnoliopsida</taxon>
        <taxon>eudicotyledons</taxon>
        <taxon>Gunneridae</taxon>
        <taxon>Pentapetalae</taxon>
        <taxon>asterids</taxon>
        <taxon>lamiids</taxon>
        <taxon>Solanales</taxon>
        <taxon>Solanaceae</taxon>
        <taxon>Solanoideae</taxon>
        <taxon>Solaneae</taxon>
        <taxon>Solanum</taxon>
    </lineage>
</organism>
<keyword evidence="3" id="KW-1185">Reference proteome</keyword>
<dbReference type="EMBL" id="JAIVGD010000019">
    <property type="protein sequence ID" value="KAH0748060.1"/>
    <property type="molecule type" value="Genomic_DNA"/>
</dbReference>
<evidence type="ECO:0000256" key="1">
    <source>
        <dbReference type="SAM" id="MobiDB-lite"/>
    </source>
</evidence>
<sequence>MPQPSLTISFKPPPAAALSLLCSPARPPNKNPTPLLSSLFSGEAKPVTPANDEHHLDGAYSG</sequence>
<name>A0ABQ7UHW1_SOLTU</name>
<feature type="region of interest" description="Disordered" evidence="1">
    <location>
        <begin position="21"/>
        <end position="62"/>
    </location>
</feature>
<comment type="caution">
    <text evidence="2">The sequence shown here is derived from an EMBL/GenBank/DDBJ whole genome shotgun (WGS) entry which is preliminary data.</text>
</comment>
<proteinExistence type="predicted"/>
<gene>
    <name evidence="2" type="ORF">KY290_027292</name>
</gene>